<evidence type="ECO:0000313" key="10">
    <source>
        <dbReference type="Proteomes" id="UP000000591"/>
    </source>
</evidence>
<reference evidence="9 10" key="1">
    <citation type="journal article" date="2004" name="Science">
        <title>The Ashbya gossypii genome as a tool for mapping the ancient Saccharomyces cerevisiae genome.</title>
        <authorList>
            <person name="Dietrich F.S."/>
            <person name="Voegeli S."/>
            <person name="Brachat S."/>
            <person name="Lerch A."/>
            <person name="Gates K."/>
            <person name="Steiner S."/>
            <person name="Mohr C."/>
            <person name="Pohlmann R."/>
            <person name="Luedi P."/>
            <person name="Choi S."/>
            <person name="Wing R.A."/>
            <person name="Flavier A."/>
            <person name="Gaffney T.D."/>
            <person name="Philippsen P."/>
        </authorList>
    </citation>
    <scope>NUCLEOTIDE SEQUENCE [LARGE SCALE GENOMIC DNA]</scope>
    <source>
        <strain evidence="10">ATCC 10895 / CBS 109.51 / FGSC 9923 / NRRL Y-1056</strain>
    </source>
</reference>
<keyword evidence="8" id="KW-1133">Transmembrane helix</keyword>
<dbReference type="GO" id="GO:0005975">
    <property type="term" value="P:carbohydrate metabolic process"/>
    <property type="evidence" value="ECO:0007669"/>
    <property type="project" value="InterPro"/>
</dbReference>
<dbReference type="InParanoid" id="Q75BQ8"/>
<dbReference type="InterPro" id="IPR036026">
    <property type="entry name" value="Seven-hairpin_glycosidases"/>
</dbReference>
<dbReference type="PANTHER" id="PTHR11742">
    <property type="entry name" value="MANNOSYL-OLIGOSACCHARIDE ALPHA-1,2-MANNOSIDASE-RELATED"/>
    <property type="match status" value="1"/>
</dbReference>
<gene>
    <name evidence="9" type="ORF">AGOS_ACR213W</name>
</gene>
<dbReference type="Pfam" id="PF01532">
    <property type="entry name" value="Glyco_hydro_47"/>
    <property type="match status" value="1"/>
</dbReference>
<evidence type="ECO:0000256" key="4">
    <source>
        <dbReference type="ARBA" id="ARBA00022801"/>
    </source>
</evidence>
<dbReference type="CAZy" id="GH47">
    <property type="family name" value="Glycoside Hydrolase Family 47"/>
</dbReference>
<organism evidence="9 10">
    <name type="scientific">Eremothecium gossypii (strain ATCC 10895 / CBS 109.51 / FGSC 9923 / NRRL Y-1056)</name>
    <name type="common">Yeast</name>
    <name type="synonym">Ashbya gossypii</name>
    <dbReference type="NCBI Taxonomy" id="284811"/>
    <lineage>
        <taxon>Eukaryota</taxon>
        <taxon>Fungi</taxon>
        <taxon>Dikarya</taxon>
        <taxon>Ascomycota</taxon>
        <taxon>Saccharomycotina</taxon>
        <taxon>Saccharomycetes</taxon>
        <taxon>Saccharomycetales</taxon>
        <taxon>Saccharomycetaceae</taxon>
        <taxon>Eremothecium</taxon>
    </lineage>
</organism>
<dbReference type="InterPro" id="IPR001382">
    <property type="entry name" value="Glyco_hydro_47"/>
</dbReference>
<dbReference type="SUPFAM" id="SSF48225">
    <property type="entry name" value="Seven-hairpin glycosidases"/>
    <property type="match status" value="1"/>
</dbReference>
<dbReference type="GO" id="GO:0016020">
    <property type="term" value="C:membrane"/>
    <property type="evidence" value="ECO:0000318"/>
    <property type="project" value="GO_Central"/>
</dbReference>
<dbReference type="OMA" id="YYTFENE"/>
<comment type="cofactor">
    <cofactor evidence="1">
        <name>Ca(2+)</name>
        <dbReference type="ChEBI" id="CHEBI:29108"/>
    </cofactor>
</comment>
<keyword evidence="4 7" id="KW-0378">Hydrolase</keyword>
<dbReference type="PANTHER" id="PTHR11742:SF103">
    <property type="entry name" value="ENDOPLASMIC RETICULUM MANNOSIDASE MNL2-RELATED"/>
    <property type="match status" value="1"/>
</dbReference>
<dbReference type="GeneID" id="4619747"/>
<dbReference type="GO" id="GO:0005509">
    <property type="term" value="F:calcium ion binding"/>
    <property type="evidence" value="ECO:0007669"/>
    <property type="project" value="InterPro"/>
</dbReference>
<dbReference type="eggNOG" id="KOG2204">
    <property type="taxonomic scope" value="Eukaryota"/>
</dbReference>
<dbReference type="EC" id="3.2.1.-" evidence="7"/>
<reference evidence="10" key="2">
    <citation type="journal article" date="2013" name="G3 (Bethesda)">
        <title>Genomes of Ashbya fungi isolated from insects reveal four mating-type loci, numerous translocations, lack of transposons, and distinct gene duplications.</title>
        <authorList>
            <person name="Dietrich F.S."/>
            <person name="Voegeli S."/>
            <person name="Kuo S."/>
            <person name="Philippsen P."/>
        </authorList>
    </citation>
    <scope>GENOME REANNOTATION</scope>
    <source>
        <strain evidence="10">ATCC 10895 / CBS 109.51 / FGSC 9923 / NRRL Y-1056</strain>
    </source>
</reference>
<proteinExistence type="inferred from homology"/>
<keyword evidence="10" id="KW-1185">Reference proteome</keyword>
<evidence type="ECO:0000256" key="8">
    <source>
        <dbReference type="SAM" id="Phobius"/>
    </source>
</evidence>
<dbReference type="GO" id="GO:0036503">
    <property type="term" value="P:ERAD pathway"/>
    <property type="evidence" value="ECO:0000318"/>
    <property type="project" value="GO_Central"/>
</dbReference>
<accession>Q75BQ8</accession>
<dbReference type="AlphaFoldDB" id="Q75BQ8"/>
<evidence type="ECO:0000256" key="2">
    <source>
        <dbReference type="ARBA" id="ARBA00004922"/>
    </source>
</evidence>
<name>Q75BQ8_EREGS</name>
<sequence>MAGALVALARRTRSVLVFATTALILFYYTVENQIDMLNSYAQTEHLPQISKASGDSAPTPPDDLADPVQLVAKNRYFPLLLDTWRDAPQVHDTAEVRRRAPRYDTLHAKVEIRERPARGMRGRVQAPVHLLEADDDRLRAIRDAFMQDWQQYKRLAWGHDGMQPLSAQPYDTTGLATTMILSLEMLYLVGATDDAEAVLQFLGGFEFHADKMPADWNATSDPTLGALIGAYELSHEPVLLSKAVELADIILEAFNTPSGAAMAPLDVRSPLQNRHPYRRSALAHLAGVSVEFARLTQLTRDQKYFNSIYGLYDLAANSEDEFDLEGLVTDYVDPSGCEITTSEIRGIKSIFQGRYIGCKLVRRLRPAVGARGSSDAEGIQYYSWDGLAAWCRSLQDLALIVTDPELSAAFKNTLKAALEAIMNNMIFRPALPESAAASEPDEPLFVSAVRTWSYTDASTGTDVVKVMREFDMTDASCALSGVLALAGAALFVDDSKYKSTANGIMEGCARLQQLLGTPVERVYVDPCDAADCYFDADKKSQLLSEGYYRKQGDHNDLLDGVKLTKSGAARITGAKKYIFVDTERSYDRDLESWDPARPLFVNDWELLQSPEGHMIESLFYMFRLSGDSKLRLRAWEHWEALVKLHTAVGAKGVAERKPSAFRNILAGEREDILPPEWFSKSLKYLYLMFSDGLKVGNLDDWVITAKGNMFRKTI</sequence>
<dbReference type="RefSeq" id="NP_983615.1">
    <property type="nucleotide sequence ID" value="NM_208968.1"/>
</dbReference>
<evidence type="ECO:0000256" key="1">
    <source>
        <dbReference type="ARBA" id="ARBA00001913"/>
    </source>
</evidence>
<comment type="pathway">
    <text evidence="2">Protein modification; protein glycosylation.</text>
</comment>
<feature type="disulfide bond" evidence="6">
    <location>
        <begin position="477"/>
        <end position="508"/>
    </location>
</feature>
<dbReference type="KEGG" id="ago:AGOS_ACR213W"/>
<evidence type="ECO:0000256" key="3">
    <source>
        <dbReference type="ARBA" id="ARBA00007658"/>
    </source>
</evidence>
<dbReference type="EMBL" id="AE016816">
    <property type="protein sequence ID" value="AAS51439.1"/>
    <property type="molecule type" value="Genomic_DNA"/>
</dbReference>
<keyword evidence="7" id="KW-0326">Glycosidase</keyword>
<comment type="similarity">
    <text evidence="3 7">Belongs to the glycosyl hydrolase 47 family.</text>
</comment>
<keyword evidence="5 6" id="KW-1015">Disulfide bond</keyword>
<dbReference type="OrthoDB" id="8118055at2759"/>
<protein>
    <recommendedName>
        <fullName evidence="7">alpha-1,2-Mannosidase</fullName>
        <ecNumber evidence="7">3.2.1.-</ecNumber>
    </recommendedName>
</protein>
<evidence type="ECO:0000313" key="9">
    <source>
        <dbReference type="EMBL" id="AAS51439.1"/>
    </source>
</evidence>
<dbReference type="HOGENOM" id="CLU_022261_0_0_1"/>
<dbReference type="FunCoup" id="Q75BQ8">
    <property type="interactions" value="134"/>
</dbReference>
<evidence type="ECO:0000256" key="7">
    <source>
        <dbReference type="RuleBase" id="RU361193"/>
    </source>
</evidence>
<feature type="transmembrane region" description="Helical" evidence="8">
    <location>
        <begin position="12"/>
        <end position="30"/>
    </location>
</feature>
<dbReference type="STRING" id="284811.Q75BQ8"/>
<dbReference type="InterPro" id="IPR050749">
    <property type="entry name" value="Glycosyl_Hydrolase_47"/>
</dbReference>
<dbReference type="PRINTS" id="PR00747">
    <property type="entry name" value="GLYHDRLASE47"/>
</dbReference>
<evidence type="ECO:0000256" key="5">
    <source>
        <dbReference type="ARBA" id="ARBA00023157"/>
    </source>
</evidence>
<dbReference type="Proteomes" id="UP000000591">
    <property type="component" value="Chromosome III"/>
</dbReference>
<dbReference type="InterPro" id="IPR012341">
    <property type="entry name" value="6hp_glycosidase-like_sf"/>
</dbReference>
<dbReference type="GO" id="GO:0005783">
    <property type="term" value="C:endoplasmic reticulum"/>
    <property type="evidence" value="ECO:0000318"/>
    <property type="project" value="GO_Central"/>
</dbReference>
<keyword evidence="8" id="KW-0472">Membrane</keyword>
<evidence type="ECO:0000256" key="6">
    <source>
        <dbReference type="PIRSR" id="PIRSR601382-3"/>
    </source>
</evidence>
<dbReference type="Gene3D" id="1.50.10.10">
    <property type="match status" value="1"/>
</dbReference>
<keyword evidence="8" id="KW-0812">Transmembrane</keyword>
<dbReference type="GO" id="GO:0004571">
    <property type="term" value="F:mannosyl-oligosaccharide 1,2-alpha-mannosidase activity"/>
    <property type="evidence" value="ECO:0000318"/>
    <property type="project" value="GO_Central"/>
</dbReference>